<dbReference type="EMBL" id="JARZHI010000053">
    <property type="protein sequence ID" value="MDI1435138.1"/>
    <property type="molecule type" value="Genomic_DNA"/>
</dbReference>
<keyword evidence="2" id="KW-0067">ATP-binding</keyword>
<evidence type="ECO:0000259" key="1">
    <source>
        <dbReference type="Pfam" id="PF13304"/>
    </source>
</evidence>
<evidence type="ECO:0000313" key="3">
    <source>
        <dbReference type="Proteomes" id="UP001160301"/>
    </source>
</evidence>
<dbReference type="SUPFAM" id="SSF52540">
    <property type="entry name" value="P-loop containing nucleoside triphosphate hydrolases"/>
    <property type="match status" value="1"/>
</dbReference>
<dbReference type="GO" id="GO:0005524">
    <property type="term" value="F:ATP binding"/>
    <property type="evidence" value="ECO:0007669"/>
    <property type="project" value="UniProtKB-KW"/>
</dbReference>
<accession>A0ABT6P3J9</accession>
<dbReference type="PANTHER" id="PTHR43581:SF2">
    <property type="entry name" value="EXCINUCLEASE ATPASE SUBUNIT"/>
    <property type="match status" value="1"/>
</dbReference>
<dbReference type="InterPro" id="IPR051396">
    <property type="entry name" value="Bact_Antivir_Def_Nuclease"/>
</dbReference>
<gene>
    <name evidence="2" type="ORF">QHF89_36880</name>
</gene>
<feature type="domain" description="ATPase AAA-type core" evidence="1">
    <location>
        <begin position="217"/>
        <end position="286"/>
    </location>
</feature>
<dbReference type="RefSeq" id="WP_136972150.1">
    <property type="nucleotide sequence ID" value="NZ_JARZHI010000053.1"/>
</dbReference>
<dbReference type="InterPro" id="IPR003959">
    <property type="entry name" value="ATPase_AAA_core"/>
</dbReference>
<keyword evidence="3" id="KW-1185">Reference proteome</keyword>
<reference evidence="2 3" key="1">
    <citation type="submission" date="2023-04" db="EMBL/GenBank/DDBJ databases">
        <title>The genome sequence of Polyangium sorediatum DSM14670.</title>
        <authorList>
            <person name="Zhang X."/>
        </authorList>
    </citation>
    <scope>NUCLEOTIDE SEQUENCE [LARGE SCALE GENOMIC DNA]</scope>
    <source>
        <strain evidence="2 3">DSM 14670</strain>
    </source>
</reference>
<evidence type="ECO:0000313" key="2">
    <source>
        <dbReference type="EMBL" id="MDI1435138.1"/>
    </source>
</evidence>
<protein>
    <submittedName>
        <fullName evidence="2">ATP-binding protein</fullName>
    </submittedName>
</protein>
<dbReference type="Pfam" id="PF13304">
    <property type="entry name" value="AAA_21"/>
    <property type="match status" value="1"/>
</dbReference>
<organism evidence="2 3">
    <name type="scientific">Polyangium sorediatum</name>
    <dbReference type="NCBI Taxonomy" id="889274"/>
    <lineage>
        <taxon>Bacteria</taxon>
        <taxon>Pseudomonadati</taxon>
        <taxon>Myxococcota</taxon>
        <taxon>Polyangia</taxon>
        <taxon>Polyangiales</taxon>
        <taxon>Polyangiaceae</taxon>
        <taxon>Polyangium</taxon>
    </lineage>
</organism>
<keyword evidence="2" id="KW-0547">Nucleotide-binding</keyword>
<comment type="caution">
    <text evidence="2">The sequence shown here is derived from an EMBL/GenBank/DDBJ whole genome shotgun (WGS) entry which is preliminary data.</text>
</comment>
<proteinExistence type="predicted"/>
<sequence length="350" mass="39259">MFSHVHLKNCGVFADFAWSELGRVNVVVGENDTGKTHLLKALYVIAKSLEAEQLPSLEETSWRSLVASKMRWTFQPRGGLGTLIHHGARSARIETTFSGTGHFFSWGRVPNRKAIVLGGGHDSLPLRDISAIFIPPKEILTTFSAIAVTRERLEIFGFDDTYYDLIKLLRVPPTQGQIGPDLSDVLAALRDLFDGKIVKSQSSDEFTFERGKRSYGMPQTADGIKKIGILTTLIENRSLVPGSVLFLDEPETNLHPRAIRILVRLLFQLGQAGVQVFLATHSYLVIKQLQILAQKHDETVPFCSLMREDGQVKPMLRDLRHGMPSNPIVDESIRMYREELELELGQRDEA</sequence>
<dbReference type="Gene3D" id="3.40.50.300">
    <property type="entry name" value="P-loop containing nucleotide triphosphate hydrolases"/>
    <property type="match status" value="2"/>
</dbReference>
<dbReference type="Proteomes" id="UP001160301">
    <property type="component" value="Unassembled WGS sequence"/>
</dbReference>
<dbReference type="InterPro" id="IPR027417">
    <property type="entry name" value="P-loop_NTPase"/>
</dbReference>
<name>A0ABT6P3J9_9BACT</name>
<dbReference type="PANTHER" id="PTHR43581">
    <property type="entry name" value="ATP/GTP PHOSPHATASE"/>
    <property type="match status" value="1"/>
</dbReference>